<dbReference type="AlphaFoldDB" id="A0A5B8W9Q5"/>
<sequence>MKYPNLPAFPKICMLAGVLFCFLLPRQTLGQQSKPYLDSLLHTATANYPLIKAKKLQTQALQYAVKYKQNGIIPSLNASYQVDYATANNITGMVYPQFITPISGPPSKGNDYSGVPGSAASLNLQWEPITFGQRGAEVDLAKGRLKYGQADENLTLFQHQVNVIGAWLNYLLVSDLIKVYRSNIDKAAFNLKQAQTLVISGLRPGTDSSSFQSEYTRAQMQLIAFERQQDSTLIALKELVGGHLPAGLAVDTSLFKKLPVIALTDTITTNHPEVQLGQANVNANELALKSLKRSILPKLTLWSTGYGRGSSIGADGSVNSGDGWRFQRYNYGVGAQIAFPILEVFRQRPLWKQQELITASSREQLLQTELHLNTQKEIAASNFQRALQSAQLAPQQLHSAEYTYKGIQSRYKSGLINYYDVIQAQQLLFQSAATVSIAYYSAWRALLNEAAYSGNLNLFLNQYGK</sequence>
<dbReference type="KEGG" id="mgk:FSB76_24690"/>
<organism evidence="8 9">
    <name type="scientific">Mucilaginibacter ginsenosidivorax</name>
    <dbReference type="NCBI Taxonomy" id="862126"/>
    <lineage>
        <taxon>Bacteria</taxon>
        <taxon>Pseudomonadati</taxon>
        <taxon>Bacteroidota</taxon>
        <taxon>Sphingobacteriia</taxon>
        <taxon>Sphingobacteriales</taxon>
        <taxon>Sphingobacteriaceae</taxon>
        <taxon>Mucilaginibacter</taxon>
    </lineage>
</organism>
<dbReference type="RefSeq" id="WP_147058142.1">
    <property type="nucleotide sequence ID" value="NZ_CP042437.1"/>
</dbReference>
<dbReference type="Proteomes" id="UP000321362">
    <property type="component" value="Chromosome"/>
</dbReference>
<comment type="subcellular location">
    <subcellularLocation>
        <location evidence="1">Cell outer membrane</location>
    </subcellularLocation>
</comment>
<evidence type="ECO:0000256" key="5">
    <source>
        <dbReference type="ARBA" id="ARBA00022692"/>
    </source>
</evidence>
<gene>
    <name evidence="8" type="ORF">FSB76_24690</name>
</gene>
<evidence type="ECO:0000256" key="2">
    <source>
        <dbReference type="ARBA" id="ARBA00007613"/>
    </source>
</evidence>
<dbReference type="EMBL" id="CP042437">
    <property type="protein sequence ID" value="QEC78988.1"/>
    <property type="molecule type" value="Genomic_DNA"/>
</dbReference>
<keyword evidence="5" id="KW-0812">Transmembrane</keyword>
<dbReference type="Gene3D" id="1.20.1600.10">
    <property type="entry name" value="Outer membrane efflux proteins (OEP)"/>
    <property type="match status" value="1"/>
</dbReference>
<keyword evidence="9" id="KW-1185">Reference proteome</keyword>
<keyword evidence="4" id="KW-1134">Transmembrane beta strand</keyword>
<proteinExistence type="inferred from homology"/>
<evidence type="ECO:0000256" key="4">
    <source>
        <dbReference type="ARBA" id="ARBA00022452"/>
    </source>
</evidence>
<dbReference type="PANTHER" id="PTHR30026">
    <property type="entry name" value="OUTER MEMBRANE PROTEIN TOLC"/>
    <property type="match status" value="1"/>
</dbReference>
<evidence type="ECO:0000313" key="8">
    <source>
        <dbReference type="EMBL" id="QEC78988.1"/>
    </source>
</evidence>
<keyword evidence="7" id="KW-0998">Cell outer membrane</keyword>
<dbReference type="OrthoDB" id="654853at2"/>
<reference evidence="8 9" key="1">
    <citation type="journal article" date="2013" name="J. Microbiol.">
        <title>Mucilaginibacter ginsenosidivorax sp. nov., with ginsenoside converting activity isolated from sediment.</title>
        <authorList>
            <person name="Kim J.K."/>
            <person name="Choi T.E."/>
            <person name="Liu Q.M."/>
            <person name="Park H.Y."/>
            <person name="Yi T.H."/>
            <person name="Yoon M.H."/>
            <person name="Kim S.C."/>
            <person name="Im W.T."/>
        </authorList>
    </citation>
    <scope>NUCLEOTIDE SEQUENCE [LARGE SCALE GENOMIC DNA]</scope>
    <source>
        <strain evidence="8 9">KHI28</strain>
    </source>
</reference>
<evidence type="ECO:0000256" key="3">
    <source>
        <dbReference type="ARBA" id="ARBA00022448"/>
    </source>
</evidence>
<evidence type="ECO:0000256" key="7">
    <source>
        <dbReference type="ARBA" id="ARBA00023237"/>
    </source>
</evidence>
<dbReference type="Pfam" id="PF02321">
    <property type="entry name" value="OEP"/>
    <property type="match status" value="2"/>
</dbReference>
<dbReference type="GO" id="GO:1990281">
    <property type="term" value="C:efflux pump complex"/>
    <property type="evidence" value="ECO:0007669"/>
    <property type="project" value="TreeGrafter"/>
</dbReference>
<keyword evidence="3" id="KW-0813">Transport</keyword>
<evidence type="ECO:0000313" key="9">
    <source>
        <dbReference type="Proteomes" id="UP000321362"/>
    </source>
</evidence>
<dbReference type="GO" id="GO:0015562">
    <property type="term" value="F:efflux transmembrane transporter activity"/>
    <property type="evidence" value="ECO:0007669"/>
    <property type="project" value="InterPro"/>
</dbReference>
<accession>A0A5B8W9Q5</accession>
<comment type="similarity">
    <text evidence="2">Belongs to the outer membrane factor (OMF) (TC 1.B.17) family.</text>
</comment>
<dbReference type="PANTHER" id="PTHR30026:SF20">
    <property type="entry name" value="OUTER MEMBRANE PROTEIN TOLC"/>
    <property type="match status" value="1"/>
</dbReference>
<dbReference type="GO" id="GO:0015288">
    <property type="term" value="F:porin activity"/>
    <property type="evidence" value="ECO:0007669"/>
    <property type="project" value="TreeGrafter"/>
</dbReference>
<dbReference type="InterPro" id="IPR003423">
    <property type="entry name" value="OMP_efflux"/>
</dbReference>
<dbReference type="InterPro" id="IPR051906">
    <property type="entry name" value="TolC-like"/>
</dbReference>
<evidence type="ECO:0000256" key="1">
    <source>
        <dbReference type="ARBA" id="ARBA00004442"/>
    </source>
</evidence>
<protein>
    <submittedName>
        <fullName evidence="8">TolC family protein</fullName>
    </submittedName>
</protein>
<dbReference type="SUPFAM" id="SSF56954">
    <property type="entry name" value="Outer membrane efflux proteins (OEP)"/>
    <property type="match status" value="1"/>
</dbReference>
<evidence type="ECO:0000256" key="6">
    <source>
        <dbReference type="ARBA" id="ARBA00023136"/>
    </source>
</evidence>
<dbReference type="GO" id="GO:0009279">
    <property type="term" value="C:cell outer membrane"/>
    <property type="evidence" value="ECO:0007669"/>
    <property type="project" value="UniProtKB-SubCell"/>
</dbReference>
<name>A0A5B8W9Q5_9SPHI</name>
<keyword evidence="6" id="KW-0472">Membrane</keyword>